<reference evidence="2" key="1">
    <citation type="submission" date="2021-03" db="EMBL/GenBank/DDBJ databases">
        <authorList>
            <person name="Tran Van P."/>
        </authorList>
    </citation>
    <scope>NUCLEOTIDE SEQUENCE</scope>
</reference>
<evidence type="ECO:0000313" key="2">
    <source>
        <dbReference type="EMBL" id="CAG2053511.1"/>
    </source>
</evidence>
<evidence type="ECO:0000313" key="3">
    <source>
        <dbReference type="Proteomes" id="UP001153148"/>
    </source>
</evidence>
<organism evidence="2 3">
    <name type="scientific">Timema podura</name>
    <name type="common">Walking stick</name>
    <dbReference type="NCBI Taxonomy" id="61482"/>
    <lineage>
        <taxon>Eukaryota</taxon>
        <taxon>Metazoa</taxon>
        <taxon>Ecdysozoa</taxon>
        <taxon>Arthropoda</taxon>
        <taxon>Hexapoda</taxon>
        <taxon>Insecta</taxon>
        <taxon>Pterygota</taxon>
        <taxon>Neoptera</taxon>
        <taxon>Polyneoptera</taxon>
        <taxon>Phasmatodea</taxon>
        <taxon>Timematodea</taxon>
        <taxon>Timematoidea</taxon>
        <taxon>Timematidae</taxon>
        <taxon>Timema</taxon>
    </lineage>
</organism>
<comment type="caution">
    <text evidence="2">The sequence shown here is derived from an EMBL/GenBank/DDBJ whole genome shotgun (WGS) entry which is preliminary data.</text>
</comment>
<sequence>MKKAHLGKEEKCGKNPMHKESNSGDYESSEENIPEDQLESEENEDYEDNTLDQQEEQAESGEDEGYEVKITKDLNKDQEDSDEGDEDYDSNEIENVPKSESDLDEIEGYQIATPKGEKEVVVEEKESTENDEPETAGVRVVSMMEQNDCLSVDLNVSAMILQITTLWPICRAAEGI</sequence>
<feature type="region of interest" description="Disordered" evidence="1">
    <location>
        <begin position="1"/>
        <end position="135"/>
    </location>
</feature>
<feature type="compositionally biased region" description="Basic and acidic residues" evidence="1">
    <location>
        <begin position="1"/>
        <end position="22"/>
    </location>
</feature>
<proteinExistence type="predicted"/>
<feature type="compositionally biased region" description="Basic and acidic residues" evidence="1">
    <location>
        <begin position="115"/>
        <end position="128"/>
    </location>
</feature>
<feature type="compositionally biased region" description="Basic and acidic residues" evidence="1">
    <location>
        <begin position="66"/>
        <end position="78"/>
    </location>
</feature>
<dbReference type="Proteomes" id="UP001153148">
    <property type="component" value="Unassembled WGS sequence"/>
</dbReference>
<gene>
    <name evidence="2" type="ORF">TPAB3V08_LOCUS563</name>
</gene>
<keyword evidence="3" id="KW-1185">Reference proteome</keyword>
<accession>A0ABN7NKU1</accession>
<protein>
    <submittedName>
        <fullName evidence="2">Uncharacterized protein</fullName>
    </submittedName>
</protein>
<name>A0ABN7NKU1_TIMPD</name>
<dbReference type="EMBL" id="CAJPIN010000441">
    <property type="protein sequence ID" value="CAG2053511.1"/>
    <property type="molecule type" value="Genomic_DNA"/>
</dbReference>
<feature type="compositionally biased region" description="Acidic residues" evidence="1">
    <location>
        <begin position="27"/>
        <end position="65"/>
    </location>
</feature>
<evidence type="ECO:0000256" key="1">
    <source>
        <dbReference type="SAM" id="MobiDB-lite"/>
    </source>
</evidence>
<feature type="compositionally biased region" description="Acidic residues" evidence="1">
    <location>
        <begin position="79"/>
        <end position="92"/>
    </location>
</feature>